<dbReference type="Gene3D" id="3.40.228.10">
    <property type="entry name" value="Dimethylsulfoxide Reductase, domain 2"/>
    <property type="match status" value="1"/>
</dbReference>
<organism evidence="7">
    <name type="scientific">uncultured organism MedDCM-OCT-S08-C1688</name>
    <dbReference type="NCBI Taxonomy" id="743632"/>
    <lineage>
        <taxon>unclassified sequences</taxon>
        <taxon>environmental samples</taxon>
    </lineage>
</organism>
<dbReference type="EMBL" id="GU943131">
    <property type="protein sequence ID" value="ADD96308.1"/>
    <property type="molecule type" value="Genomic_DNA"/>
</dbReference>
<keyword evidence="1" id="KW-0004">4Fe-4S</keyword>
<dbReference type="Pfam" id="PF00384">
    <property type="entry name" value="Molybdopterin"/>
    <property type="match status" value="1"/>
</dbReference>
<evidence type="ECO:0000259" key="6">
    <source>
        <dbReference type="PROSITE" id="PS51669"/>
    </source>
</evidence>
<dbReference type="InterPro" id="IPR050123">
    <property type="entry name" value="Prok_molybdopt-oxidoreductase"/>
</dbReference>
<dbReference type="Gene3D" id="3.40.50.740">
    <property type="match status" value="1"/>
</dbReference>
<reference evidence="7" key="1">
    <citation type="journal article" date="2010" name="ISME J.">
        <title>Metagenome of the Mediterranean deep chlorophyll maximum studied by direct and fosmid library 454 pyrosequencing.</title>
        <authorList>
            <person name="Ghai R."/>
            <person name="Martin-Cuadrado A.B."/>
            <person name="Molto A.G."/>
            <person name="Heredia I.G."/>
            <person name="Cabrera R."/>
            <person name="Martin J."/>
            <person name="Verdu M."/>
            <person name="Deschamps P."/>
            <person name="Moreira D."/>
            <person name="Lopez-Garcia P."/>
            <person name="Mira A."/>
            <person name="Rodriguez-Valera F."/>
        </authorList>
    </citation>
    <scope>NUCLEOTIDE SEQUENCE</scope>
</reference>
<dbReference type="Gene3D" id="2.20.25.90">
    <property type="entry name" value="ADC-like domains"/>
    <property type="match status" value="1"/>
</dbReference>
<sequence length="399" mass="43642">MEEASGTQESWHATACNLCYANCGILVQTDESSRSILKVKGDKEHPASRGYICNKAAQINYYQSSKDRLSSPLRRRPDGSYEEISWDVAINEIATKMAAIRDEHGGDKIFRYGGGGQGNHLGGSYFGPVSKALDMRYQSNALAQEKTGYAWMMGRMFGTNVHGEMEHTQCLFIVGKNPWQSNSIQRARVLLKEISKAPDRTLIVVDPRRTESAELADIHLAVKPGRDAWALSAMIAHVIQQNLIPTAWLNEHVLGLERVISRFSDIDVDAYTNFAGLDPRDVRAAATAIATAESSAYYEDLGVQMAPHSTLLSYLNLLMMTITGHFGKPNTLAPLQSLVGQFFGVHDIGEADDLGYEDAGRRSPVVGARIVGGLVPCNVIPEESLPITQSLSSTLGGER</sequence>
<accession>D6PKQ7</accession>
<evidence type="ECO:0000256" key="5">
    <source>
        <dbReference type="ARBA" id="ARBA00023014"/>
    </source>
</evidence>
<protein>
    <recommendedName>
        <fullName evidence="6">4Fe-4S Mo/W bis-MGD-type domain-containing protein</fullName>
    </recommendedName>
</protein>
<evidence type="ECO:0000256" key="4">
    <source>
        <dbReference type="ARBA" id="ARBA00023004"/>
    </source>
</evidence>
<evidence type="ECO:0000313" key="7">
    <source>
        <dbReference type="EMBL" id="ADD96308.1"/>
    </source>
</evidence>
<dbReference type="PANTHER" id="PTHR43105:SF9">
    <property type="entry name" value="NADPH-FE(3+) OXIDOREDUCTASE SUBUNIT ALPHA"/>
    <property type="match status" value="1"/>
</dbReference>
<keyword evidence="2" id="KW-0479">Metal-binding</keyword>
<dbReference type="GO" id="GO:0046872">
    <property type="term" value="F:metal ion binding"/>
    <property type="evidence" value="ECO:0007669"/>
    <property type="project" value="UniProtKB-KW"/>
</dbReference>
<evidence type="ECO:0000256" key="3">
    <source>
        <dbReference type="ARBA" id="ARBA00023002"/>
    </source>
</evidence>
<evidence type="ECO:0000256" key="2">
    <source>
        <dbReference type="ARBA" id="ARBA00022723"/>
    </source>
</evidence>
<keyword evidence="5" id="KW-0411">Iron-sulfur</keyword>
<dbReference type="Pfam" id="PF04879">
    <property type="entry name" value="Molybdop_Fe4S4"/>
    <property type="match status" value="1"/>
</dbReference>
<dbReference type="AlphaFoldDB" id="D6PKQ7"/>
<dbReference type="InterPro" id="IPR006656">
    <property type="entry name" value="Mopterin_OxRdtase"/>
</dbReference>
<keyword evidence="4" id="KW-0408">Iron</keyword>
<dbReference type="GO" id="GO:0016020">
    <property type="term" value="C:membrane"/>
    <property type="evidence" value="ECO:0007669"/>
    <property type="project" value="TreeGrafter"/>
</dbReference>
<dbReference type="PROSITE" id="PS51669">
    <property type="entry name" value="4FE4S_MOW_BIS_MGD"/>
    <property type="match status" value="1"/>
</dbReference>
<dbReference type="GO" id="GO:0016491">
    <property type="term" value="F:oxidoreductase activity"/>
    <property type="evidence" value="ECO:0007669"/>
    <property type="project" value="UniProtKB-KW"/>
</dbReference>
<dbReference type="SMART" id="SM00926">
    <property type="entry name" value="Molybdop_Fe4S4"/>
    <property type="match status" value="1"/>
</dbReference>
<keyword evidence="3" id="KW-0560">Oxidoreductase</keyword>
<feature type="domain" description="4Fe-4S Mo/W bis-MGD-type" evidence="6">
    <location>
        <begin position="9"/>
        <end position="67"/>
    </location>
</feature>
<name>D6PKQ7_9ZZZZ</name>
<dbReference type="InterPro" id="IPR006963">
    <property type="entry name" value="Mopterin_OxRdtase_4Fe-4S_dom"/>
</dbReference>
<dbReference type="SUPFAM" id="SSF53706">
    <property type="entry name" value="Formate dehydrogenase/DMSO reductase, domains 1-3"/>
    <property type="match status" value="1"/>
</dbReference>
<proteinExistence type="predicted"/>
<evidence type="ECO:0000256" key="1">
    <source>
        <dbReference type="ARBA" id="ARBA00022485"/>
    </source>
</evidence>
<dbReference type="GO" id="GO:0051539">
    <property type="term" value="F:4 iron, 4 sulfur cluster binding"/>
    <property type="evidence" value="ECO:0007669"/>
    <property type="project" value="UniProtKB-KW"/>
</dbReference>
<dbReference type="PANTHER" id="PTHR43105">
    <property type="entry name" value="RESPIRATORY NITRATE REDUCTASE"/>
    <property type="match status" value="1"/>
</dbReference>